<dbReference type="InterPro" id="IPR011009">
    <property type="entry name" value="Kinase-like_dom_sf"/>
</dbReference>
<dbReference type="PANTHER" id="PTHR48011">
    <property type="entry name" value="CCR4-NOT TRANSCRIPTIONAL COMPLEX SUBUNIT CAF120-RELATED"/>
    <property type="match status" value="1"/>
</dbReference>
<dbReference type="GO" id="GO:0004674">
    <property type="term" value="F:protein serine/threonine kinase activity"/>
    <property type="evidence" value="ECO:0007669"/>
    <property type="project" value="UniProtKB-KW"/>
</dbReference>
<comment type="caution">
    <text evidence="8">The sequence shown here is derived from an EMBL/GenBank/DDBJ whole genome shotgun (WGS) entry which is preliminary data.</text>
</comment>
<comment type="similarity">
    <text evidence="6">Belongs to the protein kinase superfamily.</text>
</comment>
<evidence type="ECO:0000256" key="6">
    <source>
        <dbReference type="RuleBase" id="RU000304"/>
    </source>
</evidence>
<feature type="non-terminal residue" evidence="8">
    <location>
        <position position="1"/>
    </location>
</feature>
<dbReference type="Gene3D" id="1.10.510.10">
    <property type="entry name" value="Transferase(Phosphotransferase) domain 1"/>
    <property type="match status" value="1"/>
</dbReference>
<dbReference type="InterPro" id="IPR052751">
    <property type="entry name" value="Plant_MAPKKK"/>
</dbReference>
<dbReference type="Pfam" id="PF00069">
    <property type="entry name" value="Pkinase"/>
    <property type="match status" value="1"/>
</dbReference>
<protein>
    <submittedName>
        <fullName evidence="8">Mitogen-activated protein kinase kinase kinase 17</fullName>
    </submittedName>
</protein>
<dbReference type="PROSITE" id="PS00108">
    <property type="entry name" value="PROTEIN_KINASE_ST"/>
    <property type="match status" value="1"/>
</dbReference>
<feature type="binding site" evidence="5">
    <location>
        <position position="37"/>
    </location>
    <ligand>
        <name>ATP</name>
        <dbReference type="ChEBI" id="CHEBI:30616"/>
    </ligand>
</feature>
<keyword evidence="2 5" id="KW-0547">Nucleotide-binding</keyword>
<dbReference type="SMART" id="SM00220">
    <property type="entry name" value="S_TKc"/>
    <property type="match status" value="1"/>
</dbReference>
<keyword evidence="1" id="KW-0808">Transferase</keyword>
<dbReference type="OrthoDB" id="25592at2759"/>
<keyword evidence="9" id="KW-1185">Reference proteome</keyword>
<accession>A0A371E542</accession>
<evidence type="ECO:0000313" key="9">
    <source>
        <dbReference type="Proteomes" id="UP000257109"/>
    </source>
</evidence>
<dbReference type="AlphaFoldDB" id="A0A371E542"/>
<dbReference type="EMBL" id="QJKJ01016317">
    <property type="protein sequence ID" value="RDX61152.1"/>
    <property type="molecule type" value="Genomic_DNA"/>
</dbReference>
<dbReference type="PROSITE" id="PS00107">
    <property type="entry name" value="PROTEIN_KINASE_ATP"/>
    <property type="match status" value="1"/>
</dbReference>
<keyword evidence="3 8" id="KW-0418">Kinase</keyword>
<evidence type="ECO:0000256" key="4">
    <source>
        <dbReference type="ARBA" id="ARBA00022840"/>
    </source>
</evidence>
<evidence type="ECO:0000256" key="3">
    <source>
        <dbReference type="ARBA" id="ARBA00022777"/>
    </source>
</evidence>
<feature type="domain" description="Protein kinase" evidence="7">
    <location>
        <begin position="4"/>
        <end position="270"/>
    </location>
</feature>
<dbReference type="InterPro" id="IPR017441">
    <property type="entry name" value="Protein_kinase_ATP_BS"/>
</dbReference>
<dbReference type="InterPro" id="IPR008271">
    <property type="entry name" value="Ser/Thr_kinase_AS"/>
</dbReference>
<dbReference type="STRING" id="157652.A0A371E542"/>
<organism evidence="8 9">
    <name type="scientific">Mucuna pruriens</name>
    <name type="common">Velvet bean</name>
    <name type="synonym">Dolichos pruriens</name>
    <dbReference type="NCBI Taxonomy" id="157652"/>
    <lineage>
        <taxon>Eukaryota</taxon>
        <taxon>Viridiplantae</taxon>
        <taxon>Streptophyta</taxon>
        <taxon>Embryophyta</taxon>
        <taxon>Tracheophyta</taxon>
        <taxon>Spermatophyta</taxon>
        <taxon>Magnoliopsida</taxon>
        <taxon>eudicotyledons</taxon>
        <taxon>Gunneridae</taxon>
        <taxon>Pentapetalae</taxon>
        <taxon>rosids</taxon>
        <taxon>fabids</taxon>
        <taxon>Fabales</taxon>
        <taxon>Fabaceae</taxon>
        <taxon>Papilionoideae</taxon>
        <taxon>50 kb inversion clade</taxon>
        <taxon>NPAAA clade</taxon>
        <taxon>indigoferoid/millettioid clade</taxon>
        <taxon>Phaseoleae</taxon>
        <taxon>Mucuna</taxon>
    </lineage>
</organism>
<evidence type="ECO:0000256" key="2">
    <source>
        <dbReference type="ARBA" id="ARBA00022741"/>
    </source>
</evidence>
<dbReference type="CDD" id="cd06606">
    <property type="entry name" value="STKc_MAPKKK"/>
    <property type="match status" value="1"/>
</dbReference>
<evidence type="ECO:0000313" key="8">
    <source>
        <dbReference type="EMBL" id="RDX61152.1"/>
    </source>
</evidence>
<sequence>MTKWKKLAILGSGSYATVYFASIILPQEWNSKVVAIKSSSPFSFSILSLEKEKRILKLLLGCKEILQCYFDEFSIERNYVYYNLFLEFAPYGSLGDLLKKGPLLDREVRIYTHMLLKGLSCIHQNGVVHCDLKPDNILLFPSSEKGVRYQLKIADFGLSKTREETNVDFGKIKFRGTPLYMSPESVVGIIEAPLDIWSLGCIVIEMITGFCAWRNLQTQKELLIKLACLKESPTIPNELSWDCKNFLRKCFVKDPRQRWTATMLLNHPFVSSIYNIHSGYQNVPTISSSFFSYDIFDYVSIKAPPCV</sequence>
<evidence type="ECO:0000259" key="7">
    <source>
        <dbReference type="PROSITE" id="PS50011"/>
    </source>
</evidence>
<dbReference type="SUPFAM" id="SSF56112">
    <property type="entry name" value="Protein kinase-like (PK-like)"/>
    <property type="match status" value="1"/>
</dbReference>
<proteinExistence type="inferred from homology"/>
<dbReference type="GO" id="GO:0005524">
    <property type="term" value="F:ATP binding"/>
    <property type="evidence" value="ECO:0007669"/>
    <property type="project" value="UniProtKB-UniRule"/>
</dbReference>
<dbReference type="PANTHER" id="PTHR48011:SF51">
    <property type="entry name" value="PROTEIN KINASE SUPERFAMILY PROTEIN"/>
    <property type="match status" value="1"/>
</dbReference>
<evidence type="ECO:0000256" key="5">
    <source>
        <dbReference type="PROSITE-ProRule" id="PRU10141"/>
    </source>
</evidence>
<keyword evidence="4 5" id="KW-0067">ATP-binding</keyword>
<dbReference type="Proteomes" id="UP000257109">
    <property type="component" value="Unassembled WGS sequence"/>
</dbReference>
<name>A0A371E542_MUCPR</name>
<dbReference type="InterPro" id="IPR000719">
    <property type="entry name" value="Prot_kinase_dom"/>
</dbReference>
<keyword evidence="6" id="KW-0723">Serine/threonine-protein kinase</keyword>
<dbReference type="GO" id="GO:0007165">
    <property type="term" value="P:signal transduction"/>
    <property type="evidence" value="ECO:0007669"/>
    <property type="project" value="TreeGrafter"/>
</dbReference>
<reference evidence="8" key="1">
    <citation type="submission" date="2018-05" db="EMBL/GenBank/DDBJ databases">
        <title>Draft genome of Mucuna pruriens seed.</title>
        <authorList>
            <person name="Nnadi N.E."/>
            <person name="Vos R."/>
            <person name="Hasami M.H."/>
            <person name="Devisetty U.K."/>
            <person name="Aguiy J.C."/>
        </authorList>
    </citation>
    <scope>NUCLEOTIDE SEQUENCE [LARGE SCALE GENOMIC DNA]</scope>
    <source>
        <strain evidence="8">JCA_2017</strain>
    </source>
</reference>
<gene>
    <name evidence="8" type="primary">MAPKKK17</name>
    <name evidence="8" type="ORF">CR513_60642</name>
</gene>
<evidence type="ECO:0000256" key="1">
    <source>
        <dbReference type="ARBA" id="ARBA00022679"/>
    </source>
</evidence>
<dbReference type="PROSITE" id="PS50011">
    <property type="entry name" value="PROTEIN_KINASE_DOM"/>
    <property type="match status" value="1"/>
</dbReference>